<dbReference type="InterPro" id="IPR002129">
    <property type="entry name" value="PyrdxlP-dep_de-COase"/>
</dbReference>
<keyword evidence="3" id="KW-0210">Decarboxylase</keyword>
<reference evidence="9" key="2">
    <citation type="submission" date="2020-09" db="EMBL/GenBank/DDBJ databases">
        <authorList>
            <person name="Yu Y."/>
        </authorList>
    </citation>
    <scope>NUCLEOTIDE SEQUENCE</scope>
    <source>
        <strain evidence="9">KCTC 49039</strain>
    </source>
</reference>
<evidence type="ECO:0000256" key="6">
    <source>
        <dbReference type="PIRSR" id="PIRSR602129-50"/>
    </source>
</evidence>
<dbReference type="PANTHER" id="PTHR11999">
    <property type="entry name" value="GROUP II PYRIDOXAL-5-PHOSPHATE DECARBOXYLASE"/>
    <property type="match status" value="1"/>
</dbReference>
<evidence type="ECO:0000256" key="7">
    <source>
        <dbReference type="RuleBase" id="RU000382"/>
    </source>
</evidence>
<dbReference type="InterPro" id="IPR015424">
    <property type="entry name" value="PyrdxlP-dep_Trfase"/>
</dbReference>
<dbReference type="InterPro" id="IPR015421">
    <property type="entry name" value="PyrdxlP-dep_Trfase_major"/>
</dbReference>
<dbReference type="SUPFAM" id="SSF53383">
    <property type="entry name" value="PLP-dependent transferases"/>
    <property type="match status" value="1"/>
</dbReference>
<evidence type="ECO:0000256" key="1">
    <source>
        <dbReference type="ARBA" id="ARBA00001933"/>
    </source>
</evidence>
<feature type="modified residue" description="N6-(pyridoxal phosphate)lysine" evidence="6">
    <location>
        <position position="348"/>
    </location>
</feature>
<reference evidence="9" key="1">
    <citation type="journal article" date="2018" name="Curr. Microbiol.">
        <title>Cellulosimicrobium arenosum sp. nov., Isolated from Marine Sediment Sand.</title>
        <authorList>
            <person name="Oh M."/>
            <person name="Kim J.H."/>
            <person name="Yoon J.H."/>
            <person name="Schumann P."/>
            <person name="Kim W."/>
        </authorList>
    </citation>
    <scope>NUCLEOTIDE SEQUENCE</scope>
    <source>
        <strain evidence="9">KCTC 49039</strain>
    </source>
</reference>
<evidence type="ECO:0000256" key="2">
    <source>
        <dbReference type="ARBA" id="ARBA00009533"/>
    </source>
</evidence>
<keyword evidence="5 7" id="KW-0456">Lyase</keyword>
<sequence>MLPRRFLRVRSTDVPERAAATTLPRPPRRGRRGLPSGDEQVRARPRRPRATVTTASPQEDDLREAALRSAHAHASEWLESLRTRPVPPQASVDDVVLALGAALPDGPTPAADVVDLLAAACEPGLTAMPSGRFYGMVIGGSHPAALAADWLTSAWDQNSALRTLTPAHTAAEDVASAWLLDLLGLPPTSAVGFVTGATTANFTALAAARGEVLRRAGWDVRRDGLTGAPRVRVLVGAERHESVDLALSYLGLGAPEVVTADDQGRVSAGALEAALDDTSGPTIVVLQAGNLHSGAFDPFADAVEIAHRHGAWVHVDGAFGLFAAASPTYRHLVAGYEGADSWATDAHKTLNVPYDCGLAIVADPVALRAAMGMHGDYLPQSTAGDPFDKVPELSRRGRAFPVWAVLRALGREGVADLVDGMCRHAATFADGLRGIDGVEVLHDVVLTQVCASFGDDDRTREVVRRVLADGTAWMSGSRWHGRAVLRISVSSWATTDDDVRASLAVLRRAAAT</sequence>
<gene>
    <name evidence="9" type="ORF">IF651_06050</name>
</gene>
<dbReference type="EMBL" id="JACYHB010000003">
    <property type="protein sequence ID" value="MBD8078621.1"/>
    <property type="molecule type" value="Genomic_DNA"/>
</dbReference>
<evidence type="ECO:0000313" key="10">
    <source>
        <dbReference type="Proteomes" id="UP000610846"/>
    </source>
</evidence>
<evidence type="ECO:0000256" key="8">
    <source>
        <dbReference type="SAM" id="MobiDB-lite"/>
    </source>
</evidence>
<dbReference type="InterPro" id="IPR010977">
    <property type="entry name" value="Aromatic_deC"/>
</dbReference>
<dbReference type="Pfam" id="PF00282">
    <property type="entry name" value="Pyridoxal_deC"/>
    <property type="match status" value="1"/>
</dbReference>
<protein>
    <submittedName>
        <fullName evidence="9">Aspartate aminotransferase family protein</fullName>
    </submittedName>
</protein>
<organism evidence="9 10">
    <name type="scientific">Cellulosimicrobium arenosum</name>
    <dbReference type="NCBI Taxonomy" id="2708133"/>
    <lineage>
        <taxon>Bacteria</taxon>
        <taxon>Bacillati</taxon>
        <taxon>Actinomycetota</taxon>
        <taxon>Actinomycetes</taxon>
        <taxon>Micrococcales</taxon>
        <taxon>Promicromonosporaceae</taxon>
        <taxon>Cellulosimicrobium</taxon>
    </lineage>
</organism>
<dbReference type="InterPro" id="IPR015422">
    <property type="entry name" value="PyrdxlP-dep_Trfase_small"/>
</dbReference>
<dbReference type="PANTHER" id="PTHR11999:SF70">
    <property type="entry name" value="MIP05841P"/>
    <property type="match status" value="1"/>
</dbReference>
<keyword evidence="9" id="KW-0032">Aminotransferase</keyword>
<comment type="cofactor">
    <cofactor evidence="1 6 7">
        <name>pyridoxal 5'-phosphate</name>
        <dbReference type="ChEBI" id="CHEBI:597326"/>
    </cofactor>
</comment>
<comment type="similarity">
    <text evidence="2 7">Belongs to the group II decarboxylase family.</text>
</comment>
<dbReference type="GO" id="GO:0030170">
    <property type="term" value="F:pyridoxal phosphate binding"/>
    <property type="evidence" value="ECO:0007669"/>
    <property type="project" value="InterPro"/>
</dbReference>
<keyword evidence="10" id="KW-1185">Reference proteome</keyword>
<evidence type="ECO:0000256" key="3">
    <source>
        <dbReference type="ARBA" id="ARBA00022793"/>
    </source>
</evidence>
<accession>A0A927IYP4</accession>
<comment type="caution">
    <text evidence="9">The sequence shown here is derived from an EMBL/GenBank/DDBJ whole genome shotgun (WGS) entry which is preliminary data.</text>
</comment>
<evidence type="ECO:0000256" key="5">
    <source>
        <dbReference type="ARBA" id="ARBA00023239"/>
    </source>
</evidence>
<evidence type="ECO:0000313" key="9">
    <source>
        <dbReference type="EMBL" id="MBD8078621.1"/>
    </source>
</evidence>
<dbReference type="GO" id="GO:0004058">
    <property type="term" value="F:aromatic-L-amino-acid decarboxylase activity"/>
    <property type="evidence" value="ECO:0007669"/>
    <property type="project" value="UniProtKB-ARBA"/>
</dbReference>
<dbReference type="AlphaFoldDB" id="A0A927IYP4"/>
<dbReference type="Gene3D" id="3.40.640.10">
    <property type="entry name" value="Type I PLP-dependent aspartate aminotransferase-like (Major domain)"/>
    <property type="match status" value="1"/>
</dbReference>
<keyword evidence="9" id="KW-0808">Transferase</keyword>
<proteinExistence type="inferred from homology"/>
<evidence type="ECO:0000256" key="4">
    <source>
        <dbReference type="ARBA" id="ARBA00022898"/>
    </source>
</evidence>
<dbReference type="GO" id="GO:0019752">
    <property type="term" value="P:carboxylic acid metabolic process"/>
    <property type="evidence" value="ECO:0007669"/>
    <property type="project" value="InterPro"/>
</dbReference>
<keyword evidence="4 6" id="KW-0663">Pyridoxal phosphate</keyword>
<dbReference type="Gene3D" id="3.90.1150.10">
    <property type="entry name" value="Aspartate Aminotransferase, domain 1"/>
    <property type="match status" value="1"/>
</dbReference>
<feature type="region of interest" description="Disordered" evidence="8">
    <location>
        <begin position="1"/>
        <end position="62"/>
    </location>
</feature>
<name>A0A927IYP4_9MICO</name>
<dbReference type="GO" id="GO:0008483">
    <property type="term" value="F:transaminase activity"/>
    <property type="evidence" value="ECO:0007669"/>
    <property type="project" value="UniProtKB-KW"/>
</dbReference>
<dbReference type="Proteomes" id="UP000610846">
    <property type="component" value="Unassembled WGS sequence"/>
</dbReference>